<protein>
    <submittedName>
        <fullName evidence="1">Transcriptional regulator</fullName>
    </submittedName>
</protein>
<dbReference type="SUPFAM" id="SSF46894">
    <property type="entry name" value="C-terminal effector domain of the bipartite response regulators"/>
    <property type="match status" value="1"/>
</dbReference>
<evidence type="ECO:0000313" key="2">
    <source>
        <dbReference type="Proteomes" id="UP000186931"/>
    </source>
</evidence>
<accession>A0A1E8DZP0</accession>
<dbReference type="GO" id="GO:0003677">
    <property type="term" value="F:DNA binding"/>
    <property type="evidence" value="ECO:0007669"/>
    <property type="project" value="InterPro"/>
</dbReference>
<dbReference type="RefSeq" id="WP_070155198.1">
    <property type="nucleotide sequence ID" value="NZ_JBDLAD010000024.1"/>
</dbReference>
<dbReference type="GeneID" id="69465703"/>
<dbReference type="eggNOG" id="COG3284">
    <property type="taxonomic scope" value="Bacteria"/>
</dbReference>
<name>A0A1E8DZP0_9GAMM</name>
<reference evidence="1 2" key="1">
    <citation type="submission" date="2016-10" db="EMBL/GenBank/DDBJ databases">
        <title>Genome of airborne Acinetobacter sp. 5-2Ac02 in the hospital environment: Species near to Acinetobacter towneri.</title>
        <authorList>
            <person name="Barbosa B."/>
            <person name="Fernandez-Garcia L."/>
            <person name="Gato E."/>
            <person name="Leao R."/>
            <person name="Albano R."/>
            <person name="Fernandez B."/>
            <person name="Fernandez-Cuenca F."/>
            <person name="Marques E."/>
            <person name="Tomas M."/>
        </authorList>
    </citation>
    <scope>NUCLEOTIDE SEQUENCE [LARGE SCALE GENOMIC DNA]</scope>
    <source>
        <strain evidence="1 2">5-2Ac02</strain>
    </source>
</reference>
<comment type="caution">
    <text evidence="1">The sequence shown here is derived from an EMBL/GenBank/DDBJ whole genome shotgun (WGS) entry which is preliminary data.</text>
</comment>
<sequence length="393" mass="43717">MMKKQDLLEKRQHIEQFRQSSSLSPLHAQQIQQSILKSWQRSQIAEIPVDRLAAPLNYSLTHTHGGSALQRAVQNCAEDLRHIAQQSDMVAAVGDVGSTIIWTAASAQMRNVAEQVHFVEGGQWREELVGTNALALSLKTQQASCVFSSEHFMSSLHDWVCYAAPILDPYSKQVLGVIDLSTTWKNHNSLGMLAAERCASLIQNALLDQQKQQLYIRAFRVPQVLFNGKVVVMTPRQIEILVILALCPQGMSLDTLHQALYGERKVSMGTLKAEMSQLRDILGGMLGSRPYRILAHIEADFLQAEQALDAGYVQSALQTCAGVFLAKTESPFLCAWRDCLESRLSDAIFNAQDTDVLLKHLARSPEAIDAVERLIELMPKGHPAHQILLKYTA</sequence>
<dbReference type="InterPro" id="IPR016032">
    <property type="entry name" value="Sig_transdc_resp-reg_C-effctor"/>
</dbReference>
<dbReference type="Gene3D" id="3.30.450.40">
    <property type="match status" value="1"/>
</dbReference>
<gene>
    <name evidence="1" type="ORF">BJN41_11625</name>
</gene>
<dbReference type="InterPro" id="IPR029016">
    <property type="entry name" value="GAF-like_dom_sf"/>
</dbReference>
<dbReference type="STRING" id="202956.BJN41_11625"/>
<dbReference type="GO" id="GO:0006355">
    <property type="term" value="P:regulation of DNA-templated transcription"/>
    <property type="evidence" value="ECO:0007669"/>
    <property type="project" value="InterPro"/>
</dbReference>
<evidence type="ECO:0000313" key="1">
    <source>
        <dbReference type="EMBL" id="OFE42882.1"/>
    </source>
</evidence>
<dbReference type="Proteomes" id="UP000186931">
    <property type="component" value="Unassembled WGS sequence"/>
</dbReference>
<organism evidence="1 2">
    <name type="scientific">Acinetobacter towneri</name>
    <dbReference type="NCBI Taxonomy" id="202956"/>
    <lineage>
        <taxon>Bacteria</taxon>
        <taxon>Pseudomonadati</taxon>
        <taxon>Pseudomonadota</taxon>
        <taxon>Gammaproteobacteria</taxon>
        <taxon>Moraxellales</taxon>
        <taxon>Moraxellaceae</taxon>
        <taxon>Acinetobacter</taxon>
    </lineage>
</organism>
<proteinExistence type="predicted"/>
<dbReference type="AlphaFoldDB" id="A0A1E8DZP0"/>
<dbReference type="EMBL" id="MKQS01000022">
    <property type="protein sequence ID" value="OFE42882.1"/>
    <property type="molecule type" value="Genomic_DNA"/>
</dbReference>